<protein>
    <submittedName>
        <fullName evidence="9">Homeobox domain-containing protein</fullName>
    </submittedName>
</protein>
<evidence type="ECO:0000256" key="4">
    <source>
        <dbReference type="ARBA" id="ARBA00023242"/>
    </source>
</evidence>
<feature type="domain" description="Homeobox" evidence="7">
    <location>
        <begin position="108"/>
        <end position="168"/>
    </location>
</feature>
<dbReference type="AlphaFoldDB" id="A0A914LVV0"/>
<keyword evidence="8" id="KW-1185">Reference proteome</keyword>
<sequence>MFRTIQSLLSDDCNEKHLKENSKLISNQNIFIKNTNSLLPSTPPLMITTNNLNQQNNSSSEKTFDYEQQFKLSSSIESTNQLPQLPQLCSSWEQLIAFTLWNWQNITKGIRRPRTTFTSQQLAELEKSFSQHKYLSRPRRYQLARELGLNETQVKIWFQNRRMKVKRNVNINVGEIEINNFGVQEKIMDVLENVDSL</sequence>
<dbReference type="InterPro" id="IPR042768">
    <property type="entry name" value="MNX1/Ceh-12"/>
</dbReference>
<reference evidence="9" key="1">
    <citation type="submission" date="2022-11" db="UniProtKB">
        <authorList>
            <consortium name="WormBaseParasite"/>
        </authorList>
    </citation>
    <scope>IDENTIFICATION</scope>
</reference>
<dbReference type="Gene3D" id="1.10.10.60">
    <property type="entry name" value="Homeodomain-like"/>
    <property type="match status" value="1"/>
</dbReference>
<dbReference type="WBParaSite" id="Minc3s00948g19202">
    <property type="protein sequence ID" value="Minc3s00948g19202"/>
    <property type="gene ID" value="Minc3s00948g19202"/>
</dbReference>
<dbReference type="PANTHER" id="PTHR24335">
    <property type="entry name" value="MOTOR NEURON AND PANCREAS HOMEOBOX PROTEIN"/>
    <property type="match status" value="1"/>
</dbReference>
<dbReference type="GO" id="GO:1990837">
    <property type="term" value="F:sequence-specific double-stranded DNA binding"/>
    <property type="evidence" value="ECO:0007669"/>
    <property type="project" value="TreeGrafter"/>
</dbReference>
<organism evidence="8 9">
    <name type="scientific">Meloidogyne incognita</name>
    <name type="common">Southern root-knot nematode worm</name>
    <name type="synonym">Oxyuris incognita</name>
    <dbReference type="NCBI Taxonomy" id="6306"/>
    <lineage>
        <taxon>Eukaryota</taxon>
        <taxon>Metazoa</taxon>
        <taxon>Ecdysozoa</taxon>
        <taxon>Nematoda</taxon>
        <taxon>Chromadorea</taxon>
        <taxon>Rhabditida</taxon>
        <taxon>Tylenchina</taxon>
        <taxon>Tylenchomorpha</taxon>
        <taxon>Tylenchoidea</taxon>
        <taxon>Meloidogynidae</taxon>
        <taxon>Meloidogyninae</taxon>
        <taxon>Meloidogyne</taxon>
        <taxon>Meloidogyne incognita group</taxon>
    </lineage>
</organism>
<evidence type="ECO:0000256" key="2">
    <source>
        <dbReference type="ARBA" id="ARBA00023125"/>
    </source>
</evidence>
<dbReference type="InterPro" id="IPR000047">
    <property type="entry name" value="HTH_motif"/>
</dbReference>
<dbReference type="PRINTS" id="PR00031">
    <property type="entry name" value="HTHREPRESSR"/>
</dbReference>
<dbReference type="InterPro" id="IPR020479">
    <property type="entry name" value="HD_metazoa"/>
</dbReference>
<comment type="subcellular location">
    <subcellularLocation>
        <location evidence="1 5 6">Nucleus</location>
    </subcellularLocation>
</comment>
<dbReference type="PROSITE" id="PS50071">
    <property type="entry name" value="HOMEOBOX_2"/>
    <property type="match status" value="1"/>
</dbReference>
<dbReference type="SMART" id="SM00389">
    <property type="entry name" value="HOX"/>
    <property type="match status" value="1"/>
</dbReference>
<dbReference type="GO" id="GO:0007417">
    <property type="term" value="P:central nervous system development"/>
    <property type="evidence" value="ECO:0007669"/>
    <property type="project" value="TreeGrafter"/>
</dbReference>
<dbReference type="PANTHER" id="PTHR24335:SF4">
    <property type="entry name" value="EXTRA-EXTRA"/>
    <property type="match status" value="1"/>
</dbReference>
<feature type="DNA-binding region" description="Homeobox" evidence="5">
    <location>
        <begin position="110"/>
        <end position="169"/>
    </location>
</feature>
<dbReference type="PROSITE" id="PS00027">
    <property type="entry name" value="HOMEOBOX_1"/>
    <property type="match status" value="1"/>
</dbReference>
<accession>A0A914LVV0</accession>
<dbReference type="Proteomes" id="UP000887563">
    <property type="component" value="Unplaced"/>
</dbReference>
<keyword evidence="4 5" id="KW-0539">Nucleus</keyword>
<evidence type="ECO:0000256" key="3">
    <source>
        <dbReference type="ARBA" id="ARBA00023155"/>
    </source>
</evidence>
<name>A0A914LVV0_MELIC</name>
<keyword evidence="3 5" id="KW-0371">Homeobox</keyword>
<evidence type="ECO:0000256" key="1">
    <source>
        <dbReference type="ARBA" id="ARBA00004123"/>
    </source>
</evidence>
<dbReference type="PRINTS" id="PR00024">
    <property type="entry name" value="HOMEOBOX"/>
</dbReference>
<dbReference type="CDD" id="cd00086">
    <property type="entry name" value="homeodomain"/>
    <property type="match status" value="1"/>
</dbReference>
<dbReference type="GO" id="GO:0005634">
    <property type="term" value="C:nucleus"/>
    <property type="evidence" value="ECO:0007669"/>
    <property type="project" value="UniProtKB-SubCell"/>
</dbReference>
<keyword evidence="2 5" id="KW-0238">DNA-binding</keyword>
<evidence type="ECO:0000313" key="9">
    <source>
        <dbReference type="WBParaSite" id="Minc3s00948g19202"/>
    </source>
</evidence>
<dbReference type="Pfam" id="PF00046">
    <property type="entry name" value="Homeodomain"/>
    <property type="match status" value="1"/>
</dbReference>
<evidence type="ECO:0000259" key="7">
    <source>
        <dbReference type="PROSITE" id="PS50071"/>
    </source>
</evidence>
<dbReference type="InterPro" id="IPR001356">
    <property type="entry name" value="HD"/>
</dbReference>
<dbReference type="GO" id="GO:0000981">
    <property type="term" value="F:DNA-binding transcription factor activity, RNA polymerase II-specific"/>
    <property type="evidence" value="ECO:0007669"/>
    <property type="project" value="InterPro"/>
</dbReference>
<proteinExistence type="predicted"/>
<dbReference type="InterPro" id="IPR017970">
    <property type="entry name" value="Homeobox_CS"/>
</dbReference>
<dbReference type="SUPFAM" id="SSF46689">
    <property type="entry name" value="Homeodomain-like"/>
    <property type="match status" value="1"/>
</dbReference>
<dbReference type="GO" id="GO:0048812">
    <property type="term" value="P:neuron projection morphogenesis"/>
    <property type="evidence" value="ECO:0007669"/>
    <property type="project" value="TreeGrafter"/>
</dbReference>
<evidence type="ECO:0000256" key="5">
    <source>
        <dbReference type="PROSITE-ProRule" id="PRU00108"/>
    </source>
</evidence>
<evidence type="ECO:0000313" key="8">
    <source>
        <dbReference type="Proteomes" id="UP000887563"/>
    </source>
</evidence>
<evidence type="ECO:0000256" key="6">
    <source>
        <dbReference type="RuleBase" id="RU000682"/>
    </source>
</evidence>
<dbReference type="InterPro" id="IPR009057">
    <property type="entry name" value="Homeodomain-like_sf"/>
</dbReference>